<name>A0ABM5M2H1_BACA1</name>
<dbReference type="InterPro" id="IPR050361">
    <property type="entry name" value="MPP/UQCRC_Complex"/>
</dbReference>
<reference evidence="3 4" key="1">
    <citation type="journal article" date="2011" name="Front. Microbiol.">
        <title>Genomic signatures of strain selection and enhancement in Bacillus atrophaeus var. globigii, a historical biowarfare simulant.</title>
        <authorList>
            <person name="Gibbons H.S."/>
            <person name="Broomall S.M."/>
            <person name="McNew L.A."/>
            <person name="Daligault H."/>
            <person name="Chapman C."/>
            <person name="Bruce D."/>
            <person name="Karavis M."/>
            <person name="Krepps M."/>
            <person name="McGregor P.A."/>
            <person name="Hong C."/>
            <person name="Park K.H."/>
            <person name="Akmal A."/>
            <person name="Feldman A."/>
            <person name="Lin J.S."/>
            <person name="Chang W.E."/>
            <person name="Higgs B.W."/>
            <person name="Demirev P."/>
            <person name="Lindquist J."/>
            <person name="Liem A."/>
            <person name="Fochler E."/>
            <person name="Read T.D."/>
            <person name="Tapia R."/>
            <person name="Johnson S."/>
            <person name="Bishop-Lilly K.A."/>
            <person name="Detter C."/>
            <person name="Han C."/>
            <person name="Sozhamannan S."/>
            <person name="Rosenzweig C.N."/>
            <person name="Skowronski E.W."/>
        </authorList>
    </citation>
    <scope>NUCLEOTIDE SEQUENCE [LARGE SCALE GENOMIC DNA]</scope>
    <source>
        <strain evidence="3 4">1942</strain>
    </source>
</reference>
<dbReference type="Gene3D" id="3.30.830.10">
    <property type="entry name" value="Metalloenzyme, LuxS/M16 peptidase-like"/>
    <property type="match status" value="2"/>
</dbReference>
<dbReference type="PANTHER" id="PTHR11851:SF49">
    <property type="entry name" value="MITOCHONDRIAL-PROCESSING PEPTIDASE SUBUNIT ALPHA"/>
    <property type="match status" value="1"/>
</dbReference>
<feature type="domain" description="Peptidase M16 N-terminal" evidence="2">
    <location>
        <begin position="61"/>
        <end position="154"/>
    </location>
</feature>
<organism evidence="3 4">
    <name type="scientific">Bacillus atrophaeus (strain 1942)</name>
    <dbReference type="NCBI Taxonomy" id="720555"/>
    <lineage>
        <taxon>Bacteria</taxon>
        <taxon>Bacillati</taxon>
        <taxon>Bacillota</taxon>
        <taxon>Bacilli</taxon>
        <taxon>Bacillales</taxon>
        <taxon>Bacillaceae</taxon>
        <taxon>Bacillus</taxon>
    </lineage>
</organism>
<protein>
    <submittedName>
        <fullName evidence="3">Peptidase involved in subtilosin production</fullName>
    </submittedName>
</protein>
<dbReference type="Pfam" id="PF00675">
    <property type="entry name" value="Peptidase_M16"/>
    <property type="match status" value="1"/>
</dbReference>
<accession>A0ABM5M2H1</accession>
<proteinExistence type="inferred from homology"/>
<evidence type="ECO:0000313" key="3">
    <source>
        <dbReference type="EMBL" id="ADP34252.1"/>
    </source>
</evidence>
<evidence type="ECO:0000259" key="2">
    <source>
        <dbReference type="Pfam" id="PF00675"/>
    </source>
</evidence>
<gene>
    <name evidence="3" type="ordered locus">BATR1942_16665</name>
</gene>
<evidence type="ECO:0000313" key="4">
    <source>
        <dbReference type="Proteomes" id="UP000006867"/>
    </source>
</evidence>
<dbReference type="RefSeq" id="WP_003326496.1">
    <property type="nucleotide sequence ID" value="NC_014639.1"/>
</dbReference>
<evidence type="ECO:0000256" key="1">
    <source>
        <dbReference type="ARBA" id="ARBA00007261"/>
    </source>
</evidence>
<dbReference type="EMBL" id="CP002207">
    <property type="protein sequence ID" value="ADP34252.1"/>
    <property type="molecule type" value="Genomic_DNA"/>
</dbReference>
<sequence length="425" mass="48538">MEKETFFHQLDARTEITYADNGLKICRVKFPNAHMRLCNVKVNFGSRDIRLHSGDSEKVLPYGTAHFLEHVLFWHNGRNLYSNFFDHGALLNAFTTYTDTNFMFTSLPDRLEHTISKLLDALWNPSFDENIVAQEKSVIKSEIETAHLNQQLHYHYQMLNLLSPASPAAIFPAGRTEDIEALTINDLKEAYATGYQPQRMTMFLIGGSEDTETILPSHLRLRGRSGHTAKRKFMPACPPLLQNQSLGDAECSGETWTGLHISALPDKNDLFTLQMYWDIVSRVLFHIDSPLFQEIRQTRLLNIQSLSAESPMSEDGGFLILHSKGAHSSAYIDVAANYVMQQKCQAEAWLEYGKESLLNAIIYDSDYVRNCFEWAAECERYDCSFFELYRLIQNMTVQDFLYLIDTVASAKKVTIHVSHPEVVGQ</sequence>
<comment type="similarity">
    <text evidence="1">Belongs to the peptidase M16 family.</text>
</comment>
<dbReference type="SUPFAM" id="SSF63411">
    <property type="entry name" value="LuxS/MPP-like metallohydrolase"/>
    <property type="match status" value="1"/>
</dbReference>
<dbReference type="Proteomes" id="UP000006867">
    <property type="component" value="Chromosome"/>
</dbReference>
<dbReference type="PANTHER" id="PTHR11851">
    <property type="entry name" value="METALLOPROTEASE"/>
    <property type="match status" value="1"/>
</dbReference>
<keyword evidence="4" id="KW-1185">Reference proteome</keyword>
<dbReference type="InterPro" id="IPR011249">
    <property type="entry name" value="Metalloenz_LuxS/M16"/>
</dbReference>
<dbReference type="InterPro" id="IPR011765">
    <property type="entry name" value="Pept_M16_N"/>
</dbReference>